<dbReference type="InterPro" id="IPR016032">
    <property type="entry name" value="Sig_transdc_resp-reg_C-effctor"/>
</dbReference>
<dbReference type="InterPro" id="IPR000792">
    <property type="entry name" value="Tscrpt_reg_LuxR_C"/>
</dbReference>
<sequence>MLSVGRLLVVDDHALVRESLLLLLAQRLPGVQLDEAGTLREALAQLAVAPDTGAVLLDLELPDSHGMQTLQTLRARAPRVPVVVLSAHDDAAQVQQALALGAVGFVSKSVDARSLLVRLEQAMHTLARWPQGLDPALRPPVVEGTDVAVAARTVPAPPAPLQAPLPGGRVPAPRLGHMATVTTAQMPTEAAPVHGPADGPPVLALTERQRDVLRLLIDGLPDKLICRELALSHATVKTHLQALFRKLGVRSRAQAVQAVTRWRALSG</sequence>
<dbReference type="CDD" id="cd17535">
    <property type="entry name" value="REC_NarL-like"/>
    <property type="match status" value="1"/>
</dbReference>
<feature type="domain" description="HTH luxR-type" evidence="4">
    <location>
        <begin position="198"/>
        <end position="263"/>
    </location>
</feature>
<feature type="domain" description="Response regulatory" evidence="5">
    <location>
        <begin position="6"/>
        <end position="123"/>
    </location>
</feature>
<dbReference type="SMART" id="SM00421">
    <property type="entry name" value="HTH_LUXR"/>
    <property type="match status" value="1"/>
</dbReference>
<dbReference type="Gene3D" id="1.10.10.10">
    <property type="entry name" value="Winged helix-like DNA-binding domain superfamily/Winged helix DNA-binding domain"/>
    <property type="match status" value="1"/>
</dbReference>
<dbReference type="EMBL" id="JBBUTF010000005">
    <property type="protein sequence ID" value="MEK8025523.1"/>
    <property type="molecule type" value="Genomic_DNA"/>
</dbReference>
<dbReference type="InterPro" id="IPR051015">
    <property type="entry name" value="EvgA-like"/>
</dbReference>
<feature type="modified residue" description="4-aspartylphosphate" evidence="3">
    <location>
        <position position="58"/>
    </location>
</feature>
<dbReference type="Pfam" id="PF00196">
    <property type="entry name" value="GerE"/>
    <property type="match status" value="1"/>
</dbReference>
<dbReference type="CDD" id="cd06170">
    <property type="entry name" value="LuxR_C_like"/>
    <property type="match status" value="1"/>
</dbReference>
<dbReference type="PANTHER" id="PTHR45566:SF1">
    <property type="entry name" value="HTH-TYPE TRANSCRIPTIONAL REGULATOR YHJB-RELATED"/>
    <property type="match status" value="1"/>
</dbReference>
<keyword evidence="2" id="KW-0238">DNA-binding</keyword>
<evidence type="ECO:0000256" key="2">
    <source>
        <dbReference type="ARBA" id="ARBA00023125"/>
    </source>
</evidence>
<dbReference type="InterPro" id="IPR036388">
    <property type="entry name" value="WH-like_DNA-bd_sf"/>
</dbReference>
<evidence type="ECO:0000259" key="5">
    <source>
        <dbReference type="PROSITE" id="PS50110"/>
    </source>
</evidence>
<dbReference type="Gene3D" id="3.40.50.2300">
    <property type="match status" value="1"/>
</dbReference>
<dbReference type="Proteomes" id="UP001368500">
    <property type="component" value="Unassembled WGS sequence"/>
</dbReference>
<evidence type="ECO:0000256" key="3">
    <source>
        <dbReference type="PROSITE-ProRule" id="PRU00169"/>
    </source>
</evidence>
<dbReference type="SUPFAM" id="SSF46894">
    <property type="entry name" value="C-terminal effector domain of the bipartite response regulators"/>
    <property type="match status" value="1"/>
</dbReference>
<proteinExistence type="predicted"/>
<dbReference type="PROSITE" id="PS50110">
    <property type="entry name" value="RESPONSE_REGULATORY"/>
    <property type="match status" value="1"/>
</dbReference>
<dbReference type="SMART" id="SM00448">
    <property type="entry name" value="REC"/>
    <property type="match status" value="1"/>
</dbReference>
<comment type="caution">
    <text evidence="6">The sequence shown here is derived from an EMBL/GenBank/DDBJ whole genome shotgun (WGS) entry which is preliminary data.</text>
</comment>
<reference evidence="6 7" key="1">
    <citation type="submission" date="2024-04" db="EMBL/GenBank/DDBJ databases">
        <title>Novel species of the genus Ideonella isolated from streams.</title>
        <authorList>
            <person name="Lu H."/>
        </authorList>
    </citation>
    <scope>NUCLEOTIDE SEQUENCE [LARGE SCALE GENOMIC DNA]</scope>
    <source>
        <strain evidence="6 7">BYS139W</strain>
    </source>
</reference>
<dbReference type="PRINTS" id="PR00038">
    <property type="entry name" value="HTHLUXR"/>
</dbReference>
<dbReference type="PROSITE" id="PS50043">
    <property type="entry name" value="HTH_LUXR_2"/>
    <property type="match status" value="1"/>
</dbReference>
<dbReference type="Pfam" id="PF00072">
    <property type="entry name" value="Response_reg"/>
    <property type="match status" value="1"/>
</dbReference>
<dbReference type="InterPro" id="IPR011006">
    <property type="entry name" value="CheY-like_superfamily"/>
</dbReference>
<evidence type="ECO:0000313" key="7">
    <source>
        <dbReference type="Proteomes" id="UP001368500"/>
    </source>
</evidence>
<gene>
    <name evidence="6" type="ORF">AACH11_06065</name>
</gene>
<keyword evidence="1 3" id="KW-0597">Phosphoprotein</keyword>
<evidence type="ECO:0000259" key="4">
    <source>
        <dbReference type="PROSITE" id="PS50043"/>
    </source>
</evidence>
<evidence type="ECO:0000313" key="6">
    <source>
        <dbReference type="EMBL" id="MEK8025523.1"/>
    </source>
</evidence>
<dbReference type="SUPFAM" id="SSF52172">
    <property type="entry name" value="CheY-like"/>
    <property type="match status" value="1"/>
</dbReference>
<organism evidence="6 7">
    <name type="scientific">Pseudaquabacterium rugosum</name>
    <dbReference type="NCBI Taxonomy" id="2984194"/>
    <lineage>
        <taxon>Bacteria</taxon>
        <taxon>Pseudomonadati</taxon>
        <taxon>Pseudomonadota</taxon>
        <taxon>Betaproteobacteria</taxon>
        <taxon>Burkholderiales</taxon>
        <taxon>Sphaerotilaceae</taxon>
        <taxon>Pseudaquabacterium</taxon>
    </lineage>
</organism>
<dbReference type="PANTHER" id="PTHR45566">
    <property type="entry name" value="HTH-TYPE TRANSCRIPTIONAL REGULATOR YHJB-RELATED"/>
    <property type="match status" value="1"/>
</dbReference>
<dbReference type="InterPro" id="IPR058245">
    <property type="entry name" value="NreC/VraR/RcsB-like_REC"/>
</dbReference>
<name>A0ABU9B6M7_9BURK</name>
<dbReference type="InterPro" id="IPR001789">
    <property type="entry name" value="Sig_transdc_resp-reg_receiver"/>
</dbReference>
<protein>
    <submittedName>
        <fullName evidence="6">Response regulator transcription factor</fullName>
    </submittedName>
</protein>
<dbReference type="RefSeq" id="WP_341373310.1">
    <property type="nucleotide sequence ID" value="NZ_JBBUTF010000005.1"/>
</dbReference>
<evidence type="ECO:0000256" key="1">
    <source>
        <dbReference type="ARBA" id="ARBA00022553"/>
    </source>
</evidence>
<accession>A0ABU9B6M7</accession>
<keyword evidence="7" id="KW-1185">Reference proteome</keyword>